<dbReference type="InterPro" id="IPR017853">
    <property type="entry name" value="GH"/>
</dbReference>
<evidence type="ECO:0000256" key="3">
    <source>
        <dbReference type="ARBA" id="ARBA00023295"/>
    </source>
</evidence>
<evidence type="ECO:0000313" key="6">
    <source>
        <dbReference type="Proteomes" id="UP000024942"/>
    </source>
</evidence>
<dbReference type="RefSeq" id="WP_035539929.1">
    <property type="nucleotide sequence ID" value="NZ_ARYL01000025.1"/>
</dbReference>
<dbReference type="PATRIC" id="fig|1280953.3.peg.2971"/>
<dbReference type="Proteomes" id="UP000024942">
    <property type="component" value="Unassembled WGS sequence"/>
</dbReference>
<dbReference type="GO" id="GO:0009313">
    <property type="term" value="P:oligosaccharide catabolic process"/>
    <property type="evidence" value="ECO:0007669"/>
    <property type="project" value="TreeGrafter"/>
</dbReference>
<keyword evidence="2 5" id="KW-0378">Hydrolase</keyword>
<dbReference type="STRING" id="1280953.HOC_14777"/>
<reference evidence="5 6" key="1">
    <citation type="journal article" date="2014" name="Antonie Van Leeuwenhoek">
        <title>Hyphomonas beringensis sp. nov. and Hyphomonas chukchiensis sp. nov., isolated from surface seawater of the Bering Sea and Chukchi Sea.</title>
        <authorList>
            <person name="Li C."/>
            <person name="Lai Q."/>
            <person name="Li G."/>
            <person name="Dong C."/>
            <person name="Wang J."/>
            <person name="Liao Y."/>
            <person name="Shao Z."/>
        </authorList>
    </citation>
    <scope>NUCLEOTIDE SEQUENCE [LARGE SCALE GENOMIC DNA]</scope>
    <source>
        <strain evidence="5 6">SCH89</strain>
    </source>
</reference>
<dbReference type="FunFam" id="3.90.400.10:FF:000002">
    <property type="entry name" value="Sucrose isomerase"/>
    <property type="match status" value="1"/>
</dbReference>
<evidence type="ECO:0000313" key="5">
    <source>
        <dbReference type="EMBL" id="KDA01539.1"/>
    </source>
</evidence>
<dbReference type="PANTHER" id="PTHR10357:SF179">
    <property type="entry name" value="NEUTRAL AND BASIC AMINO ACID TRANSPORT PROTEIN RBAT"/>
    <property type="match status" value="1"/>
</dbReference>
<dbReference type="PANTHER" id="PTHR10357">
    <property type="entry name" value="ALPHA-AMYLASE FAMILY MEMBER"/>
    <property type="match status" value="1"/>
</dbReference>
<evidence type="ECO:0000256" key="2">
    <source>
        <dbReference type="ARBA" id="ARBA00022801"/>
    </source>
</evidence>
<name>A0A059G487_9PROT</name>
<dbReference type="Gene3D" id="2.60.40.1180">
    <property type="entry name" value="Golgi alpha-mannosidase II"/>
    <property type="match status" value="1"/>
</dbReference>
<keyword evidence="6" id="KW-1185">Reference proteome</keyword>
<dbReference type="Pfam" id="PF00128">
    <property type="entry name" value="Alpha-amylase"/>
    <property type="match status" value="1"/>
</dbReference>
<comment type="caution">
    <text evidence="5">The sequence shown here is derived from an EMBL/GenBank/DDBJ whole genome shotgun (WGS) entry which is preliminary data.</text>
</comment>
<dbReference type="SMART" id="SM00642">
    <property type="entry name" value="Aamy"/>
    <property type="match status" value="1"/>
</dbReference>
<dbReference type="InterPro" id="IPR013780">
    <property type="entry name" value="Glyco_hydro_b"/>
</dbReference>
<dbReference type="SUPFAM" id="SSF51445">
    <property type="entry name" value="(Trans)glycosidases"/>
    <property type="match status" value="1"/>
</dbReference>
<feature type="domain" description="Glycosyl hydrolase family 13 catalytic" evidence="4">
    <location>
        <begin position="18"/>
        <end position="403"/>
    </location>
</feature>
<dbReference type="CDD" id="cd11330">
    <property type="entry name" value="AmyAc_OligoGlu"/>
    <property type="match status" value="1"/>
</dbReference>
<evidence type="ECO:0000256" key="1">
    <source>
        <dbReference type="ARBA" id="ARBA00008061"/>
    </source>
</evidence>
<gene>
    <name evidence="5" type="ORF">HOC_14777</name>
</gene>
<dbReference type="EMBL" id="ARYL01000025">
    <property type="protein sequence ID" value="KDA01539.1"/>
    <property type="molecule type" value="Genomic_DNA"/>
</dbReference>
<comment type="similarity">
    <text evidence="1">Belongs to the glycosyl hydrolase 13 family.</text>
</comment>
<dbReference type="InterPro" id="IPR045857">
    <property type="entry name" value="O16G_dom_2"/>
</dbReference>
<dbReference type="Gene3D" id="3.20.20.80">
    <property type="entry name" value="Glycosidases"/>
    <property type="match status" value="1"/>
</dbReference>
<dbReference type="OrthoDB" id="9805159at2"/>
<dbReference type="InterPro" id="IPR006047">
    <property type="entry name" value="GH13_cat_dom"/>
</dbReference>
<dbReference type="Gene3D" id="3.90.400.10">
    <property type="entry name" value="Oligo-1,6-glucosidase, Domain 2"/>
    <property type="match status" value="1"/>
</dbReference>
<dbReference type="GO" id="GO:0004556">
    <property type="term" value="F:alpha-amylase activity"/>
    <property type="evidence" value="ECO:0007669"/>
    <property type="project" value="TreeGrafter"/>
</dbReference>
<dbReference type="AlphaFoldDB" id="A0A059G487"/>
<accession>A0A059G487</accession>
<proteinExistence type="inferred from homology"/>
<evidence type="ECO:0000259" key="4">
    <source>
        <dbReference type="SMART" id="SM00642"/>
    </source>
</evidence>
<organism evidence="5 6">
    <name type="scientific">Hyphomonas oceanitis SCH89</name>
    <dbReference type="NCBI Taxonomy" id="1280953"/>
    <lineage>
        <taxon>Bacteria</taxon>
        <taxon>Pseudomonadati</taxon>
        <taxon>Pseudomonadota</taxon>
        <taxon>Alphaproteobacteria</taxon>
        <taxon>Hyphomonadales</taxon>
        <taxon>Hyphomonadaceae</taxon>
        <taxon>Hyphomonas</taxon>
    </lineage>
</organism>
<sequence length="536" mass="59844">MEHEQDDQPWWRGAVIYQIYPRSYLDTNGDGIGDLPGITAKLEYVASLGVSGIWISPFFTSPMKDFGYDVSDYCDVDPIFGTLADFDRLIEEAHAFGLKVVIDQVMSHTSDAHAWFAESRSSRTNAKSDWYVWRNARPDGTPPNNWQAVFGGAAWTWDARRQQYYMHNFLSEQPQLNLHNEEVQDALLAASRFWLERGVDGFRLDAINFSMFDPGFRDNPAWEVADRTITRPFDLQHHVNNQSHADIPLYLERVRALTDEFGAVFTVAEVAGPDPLPEMRAFTVGDSRLNSAYNFDFLYASSLTPGRVRRAQSNWMGPVEEGWPSWAFSNHDAPRCVSRWYDGADRNRFAKLTNALLSCLRGNPILYQGEELGLPQAEVTFDKLQDPEAIANWPLTLGRDGARTPMPWVSRAPVGGFTTGVPWLPMGQGHLEAAVDVQHGDSESVLNFTRRLLAVRGASGALTEGDIEFEEVAAPLLTFRRSSGGETLLCIFNLGASAQARPSCMPEDAQTLLASGWDADGMTGAVPEYSVWIGRT</sequence>
<keyword evidence="3" id="KW-0326">Glycosidase</keyword>
<dbReference type="eggNOG" id="COG0366">
    <property type="taxonomic scope" value="Bacteria"/>
</dbReference>
<protein>
    <submittedName>
        <fullName evidence="5">Glycosyl hydrolase family protein</fullName>
    </submittedName>
</protein>